<proteinExistence type="inferred from homology"/>
<dbReference type="EMBL" id="SMJW01000105">
    <property type="protein sequence ID" value="TDC13243.1"/>
    <property type="molecule type" value="Genomic_DNA"/>
</dbReference>
<dbReference type="PIRSF" id="PIRSF000538">
    <property type="entry name" value="GlpK"/>
    <property type="match status" value="1"/>
</dbReference>
<dbReference type="Pfam" id="PF00370">
    <property type="entry name" value="FGGY_N"/>
    <property type="match status" value="1"/>
</dbReference>
<comment type="caution">
    <text evidence="8">The sequence shown here is derived from an EMBL/GenBank/DDBJ whole genome shotgun (WGS) entry which is preliminary data.</text>
</comment>
<dbReference type="InterPro" id="IPR018485">
    <property type="entry name" value="FGGY_C"/>
</dbReference>
<dbReference type="PANTHER" id="PTHR43095">
    <property type="entry name" value="SUGAR KINASE"/>
    <property type="match status" value="1"/>
</dbReference>
<dbReference type="SUPFAM" id="SSF53067">
    <property type="entry name" value="Actin-like ATPase domain"/>
    <property type="match status" value="2"/>
</dbReference>
<feature type="region of interest" description="Disordered" evidence="5">
    <location>
        <begin position="1"/>
        <end position="23"/>
    </location>
</feature>
<keyword evidence="9" id="KW-1185">Reference proteome</keyword>
<evidence type="ECO:0000313" key="8">
    <source>
        <dbReference type="EMBL" id="TDC13243.1"/>
    </source>
</evidence>
<name>A0A4R4NYC5_9ACTN</name>
<dbReference type="PANTHER" id="PTHR43095:SF5">
    <property type="entry name" value="XYLULOSE KINASE"/>
    <property type="match status" value="1"/>
</dbReference>
<evidence type="ECO:0000256" key="3">
    <source>
        <dbReference type="ARBA" id="ARBA00022679"/>
    </source>
</evidence>
<dbReference type="GO" id="GO:0016301">
    <property type="term" value="F:kinase activity"/>
    <property type="evidence" value="ECO:0007669"/>
    <property type="project" value="UniProtKB-KW"/>
</dbReference>
<evidence type="ECO:0000259" key="7">
    <source>
        <dbReference type="Pfam" id="PF02782"/>
    </source>
</evidence>
<comment type="similarity">
    <text evidence="1">Belongs to the FGGY kinase family.</text>
</comment>
<feature type="domain" description="Carbohydrate kinase FGGY C-terminal" evidence="7">
    <location>
        <begin position="276"/>
        <end position="448"/>
    </location>
</feature>
<dbReference type="InterPro" id="IPR050406">
    <property type="entry name" value="FGGY_Carb_Kinase"/>
</dbReference>
<evidence type="ECO:0000256" key="5">
    <source>
        <dbReference type="SAM" id="MobiDB-lite"/>
    </source>
</evidence>
<evidence type="ECO:0000259" key="6">
    <source>
        <dbReference type="Pfam" id="PF00370"/>
    </source>
</evidence>
<organism evidence="8 9">
    <name type="scientific">Actinomadura bangladeshensis</name>
    <dbReference type="NCBI Taxonomy" id="453573"/>
    <lineage>
        <taxon>Bacteria</taxon>
        <taxon>Bacillati</taxon>
        <taxon>Actinomycetota</taxon>
        <taxon>Actinomycetes</taxon>
        <taxon>Streptosporangiales</taxon>
        <taxon>Thermomonosporaceae</taxon>
        <taxon>Actinomadura</taxon>
    </lineage>
</organism>
<reference evidence="8 9" key="1">
    <citation type="submission" date="2019-03" db="EMBL/GenBank/DDBJ databases">
        <title>Draft genome sequences of novel Actinobacteria.</title>
        <authorList>
            <person name="Sahin N."/>
            <person name="Ay H."/>
            <person name="Saygin H."/>
        </authorList>
    </citation>
    <scope>NUCLEOTIDE SEQUENCE [LARGE SCALE GENOMIC DNA]</scope>
    <source>
        <strain evidence="8 9">DSM 45347</strain>
    </source>
</reference>
<dbReference type="Proteomes" id="UP000295431">
    <property type="component" value="Unassembled WGS sequence"/>
</dbReference>
<keyword evidence="4 8" id="KW-0418">Kinase</keyword>
<protein>
    <submittedName>
        <fullName evidence="8">Carbohydrate kinase</fullName>
    </submittedName>
</protein>
<evidence type="ECO:0000256" key="4">
    <source>
        <dbReference type="ARBA" id="ARBA00022777"/>
    </source>
</evidence>
<evidence type="ECO:0000313" key="9">
    <source>
        <dbReference type="Proteomes" id="UP000295431"/>
    </source>
</evidence>
<dbReference type="GO" id="GO:0042732">
    <property type="term" value="P:D-xylose metabolic process"/>
    <property type="evidence" value="ECO:0007669"/>
    <property type="project" value="UniProtKB-KW"/>
</dbReference>
<dbReference type="InterPro" id="IPR043129">
    <property type="entry name" value="ATPase_NBD"/>
</dbReference>
<dbReference type="AlphaFoldDB" id="A0A4R4NYC5"/>
<accession>A0A4R4NYC5</accession>
<dbReference type="InterPro" id="IPR018484">
    <property type="entry name" value="FGGY_N"/>
</dbReference>
<keyword evidence="2" id="KW-0859">Xylose metabolism</keyword>
<dbReference type="InterPro" id="IPR000577">
    <property type="entry name" value="Carb_kinase_FGGY"/>
</dbReference>
<evidence type="ECO:0000256" key="2">
    <source>
        <dbReference type="ARBA" id="ARBA00022629"/>
    </source>
</evidence>
<dbReference type="OrthoDB" id="9805576at2"/>
<dbReference type="CDD" id="cd07783">
    <property type="entry name" value="ASKHA_NBD_FGGY_SePSK_AtXK1-like"/>
    <property type="match status" value="1"/>
</dbReference>
<dbReference type="Pfam" id="PF02782">
    <property type="entry name" value="FGGY_C"/>
    <property type="match status" value="1"/>
</dbReference>
<feature type="domain" description="Carbohydrate kinase FGGY N-terminal" evidence="6">
    <location>
        <begin position="27"/>
        <end position="265"/>
    </location>
</feature>
<sequence length="509" mass="53605">MLRRYKLTSQNDKSRGSAVRTGASGPVWVGVDVGTQGVRALAVTADGRVAGRGSAPLTGRRDGARHEQRPGDWWTAVTLAVREALRDRAPESVRGVAVCSTSGTVLLTDRDGRPLTGGLMYDDARASDEARRAQEAGAELWERLGHRVQPSWALAKVLWLARARPGDLARARLAHQADLVTARLVGTPVATDSSHALKTGYDLLGERWPRDLHDRLGLPAALFPEVVRPGTVLGEVGARAAAETGLAAGTPVVAGMTDGCAAQLGSGALRVGRWNSVLGTTLVLKGVSEAPVRDPAGVMYSHRAPDGSWLPGGASSVGGGVLAGVADLPRLDALAARHEPSSAVAYPLVSPGERFPFLAPQAEGFMLGTPRDEGDRHAALLQGVALVERLALAYVRGLGAAVDDPVTFTGGAVRSDYWTRLRADVLGRPARIPEHADAALGMAVLAAYGTTPGRSPADVAESMVRIRTVVEPRPGMAERFAAPFRRLVDELENRGWLPSEAAAHAREHG</sequence>
<evidence type="ECO:0000256" key="1">
    <source>
        <dbReference type="ARBA" id="ARBA00009156"/>
    </source>
</evidence>
<dbReference type="Gene3D" id="3.30.420.40">
    <property type="match status" value="2"/>
</dbReference>
<keyword evidence="3" id="KW-0808">Transferase</keyword>
<gene>
    <name evidence="8" type="ORF">E1284_20815</name>
</gene>
<keyword evidence="2" id="KW-0119">Carbohydrate metabolism</keyword>